<accession>A0A4Z2EPM1</accession>
<dbReference type="EMBL" id="SRLO01004172">
    <property type="protein sequence ID" value="TNN30739.1"/>
    <property type="molecule type" value="Genomic_DNA"/>
</dbReference>
<reference evidence="1 2" key="1">
    <citation type="submission" date="2019-03" db="EMBL/GenBank/DDBJ databases">
        <title>First draft genome of Liparis tanakae, snailfish: a comprehensive survey of snailfish specific genes.</title>
        <authorList>
            <person name="Kim W."/>
            <person name="Song I."/>
            <person name="Jeong J.-H."/>
            <person name="Kim D."/>
            <person name="Kim S."/>
            <person name="Ryu S."/>
            <person name="Song J.Y."/>
            <person name="Lee S.K."/>
        </authorList>
    </citation>
    <scope>NUCLEOTIDE SEQUENCE [LARGE SCALE GENOMIC DNA]</scope>
    <source>
        <tissue evidence="1">Muscle</tissue>
    </source>
</reference>
<proteinExistence type="predicted"/>
<evidence type="ECO:0000313" key="2">
    <source>
        <dbReference type="Proteomes" id="UP000314294"/>
    </source>
</evidence>
<dbReference type="Proteomes" id="UP000314294">
    <property type="component" value="Unassembled WGS sequence"/>
</dbReference>
<dbReference type="AlphaFoldDB" id="A0A4Z2EPM1"/>
<name>A0A4Z2EPM1_9TELE</name>
<organism evidence="1 2">
    <name type="scientific">Liparis tanakae</name>
    <name type="common">Tanaka's snailfish</name>
    <dbReference type="NCBI Taxonomy" id="230148"/>
    <lineage>
        <taxon>Eukaryota</taxon>
        <taxon>Metazoa</taxon>
        <taxon>Chordata</taxon>
        <taxon>Craniata</taxon>
        <taxon>Vertebrata</taxon>
        <taxon>Euteleostomi</taxon>
        <taxon>Actinopterygii</taxon>
        <taxon>Neopterygii</taxon>
        <taxon>Teleostei</taxon>
        <taxon>Neoteleostei</taxon>
        <taxon>Acanthomorphata</taxon>
        <taxon>Eupercaria</taxon>
        <taxon>Perciformes</taxon>
        <taxon>Cottioidei</taxon>
        <taxon>Cottales</taxon>
        <taxon>Liparidae</taxon>
        <taxon>Liparis</taxon>
    </lineage>
</organism>
<evidence type="ECO:0000313" key="1">
    <source>
        <dbReference type="EMBL" id="TNN30739.1"/>
    </source>
</evidence>
<comment type="caution">
    <text evidence="1">The sequence shown here is derived from an EMBL/GenBank/DDBJ whole genome shotgun (WGS) entry which is preliminary data.</text>
</comment>
<protein>
    <submittedName>
        <fullName evidence="1">Uncharacterized protein</fullName>
    </submittedName>
</protein>
<keyword evidence="2" id="KW-1185">Reference proteome</keyword>
<gene>
    <name evidence="1" type="ORF">EYF80_059110</name>
</gene>
<sequence length="87" mass="9658">MHGALCSSLKATRCTLPEVVTWIIAAGRISLNGQEARFITGDDALHADVVTYELTPHGCRLIDRHKHGMHLLNENIYSNVFTQLVLC</sequence>